<evidence type="ECO:0000256" key="1">
    <source>
        <dbReference type="ARBA" id="ARBA00004651"/>
    </source>
</evidence>
<keyword evidence="2" id="KW-1003">Cell membrane</keyword>
<evidence type="ECO:0000256" key="2">
    <source>
        <dbReference type="ARBA" id="ARBA00022475"/>
    </source>
</evidence>
<dbReference type="GO" id="GO:0015171">
    <property type="term" value="F:amino acid transmembrane transporter activity"/>
    <property type="evidence" value="ECO:0007669"/>
    <property type="project" value="TreeGrafter"/>
</dbReference>
<feature type="transmembrane region" description="Helical" evidence="6">
    <location>
        <begin position="188"/>
        <end position="210"/>
    </location>
</feature>
<reference evidence="7 8" key="1">
    <citation type="submission" date="2019-03" db="EMBL/GenBank/DDBJ databases">
        <title>Draft genome sequences of novel Actinobacteria.</title>
        <authorList>
            <person name="Sahin N."/>
            <person name="Ay H."/>
            <person name="Saygin H."/>
        </authorList>
    </citation>
    <scope>NUCLEOTIDE SEQUENCE [LARGE SCALE GENOMIC DNA]</scope>
    <source>
        <strain evidence="7 8">DSM 45941</strain>
    </source>
</reference>
<keyword evidence="8" id="KW-1185">Reference proteome</keyword>
<feature type="transmembrane region" description="Helical" evidence="6">
    <location>
        <begin position="127"/>
        <end position="144"/>
    </location>
</feature>
<keyword evidence="4 6" id="KW-1133">Transmembrane helix</keyword>
<accession>A0A4R5B5P5</accession>
<sequence length="214" mass="21976">MTGGTILAYLGVVALITITPGPDTALVLRNAMRHGWSAGVRTGVGSAVGLLIWGLAASLGIAMILAASALAFSVLKLAGAAYLGYLGVRMLWQAWRHRTNAETLPADGQRPAVSAGKLFRQGLTTNLLNPKAGAFFTAVIPQFVSAHGLAAAPLVIGLALIAAAANLSGQCVFAVAAHRTARLVGRRAFERILDSVVGVVLLALGGKLAFSDRA</sequence>
<evidence type="ECO:0000256" key="3">
    <source>
        <dbReference type="ARBA" id="ARBA00022692"/>
    </source>
</evidence>
<keyword evidence="3 6" id="KW-0812">Transmembrane</keyword>
<comment type="caution">
    <text evidence="7">The sequence shown here is derived from an EMBL/GenBank/DDBJ whole genome shotgun (WGS) entry which is preliminary data.</text>
</comment>
<dbReference type="Proteomes" id="UP000295578">
    <property type="component" value="Unassembled WGS sequence"/>
</dbReference>
<evidence type="ECO:0000313" key="8">
    <source>
        <dbReference type="Proteomes" id="UP000295578"/>
    </source>
</evidence>
<proteinExistence type="predicted"/>
<feature type="transmembrane region" description="Helical" evidence="6">
    <location>
        <begin position="150"/>
        <end position="176"/>
    </location>
</feature>
<gene>
    <name evidence="7" type="ORF">E1293_21055</name>
</gene>
<comment type="subcellular location">
    <subcellularLocation>
        <location evidence="1">Cell membrane</location>
        <topology evidence="1">Multi-pass membrane protein</topology>
    </subcellularLocation>
</comment>
<dbReference type="Pfam" id="PF01810">
    <property type="entry name" value="LysE"/>
    <property type="match status" value="1"/>
</dbReference>
<dbReference type="OrthoDB" id="5185770at2"/>
<feature type="transmembrane region" description="Helical" evidence="6">
    <location>
        <begin position="70"/>
        <end position="88"/>
    </location>
</feature>
<dbReference type="EMBL" id="SMKY01000094">
    <property type="protein sequence ID" value="TDD80323.1"/>
    <property type="molecule type" value="Genomic_DNA"/>
</dbReference>
<dbReference type="PANTHER" id="PTHR30086">
    <property type="entry name" value="ARGININE EXPORTER PROTEIN ARGO"/>
    <property type="match status" value="1"/>
</dbReference>
<feature type="transmembrane region" description="Helical" evidence="6">
    <location>
        <begin position="40"/>
        <end position="64"/>
    </location>
</feature>
<dbReference type="PIRSF" id="PIRSF006324">
    <property type="entry name" value="LeuE"/>
    <property type="match status" value="1"/>
</dbReference>
<protein>
    <submittedName>
        <fullName evidence="7">LysE family translocator</fullName>
    </submittedName>
</protein>
<evidence type="ECO:0000256" key="4">
    <source>
        <dbReference type="ARBA" id="ARBA00022989"/>
    </source>
</evidence>
<dbReference type="AlphaFoldDB" id="A0A4R5B5P5"/>
<dbReference type="RefSeq" id="WP_132199155.1">
    <property type="nucleotide sequence ID" value="NZ_SMKY01000094.1"/>
</dbReference>
<name>A0A4R5B5P5_9ACTN</name>
<organism evidence="7 8">
    <name type="scientific">Actinomadura darangshiensis</name>
    <dbReference type="NCBI Taxonomy" id="705336"/>
    <lineage>
        <taxon>Bacteria</taxon>
        <taxon>Bacillati</taxon>
        <taxon>Actinomycetota</taxon>
        <taxon>Actinomycetes</taxon>
        <taxon>Streptosporangiales</taxon>
        <taxon>Thermomonosporaceae</taxon>
        <taxon>Actinomadura</taxon>
    </lineage>
</organism>
<evidence type="ECO:0000256" key="6">
    <source>
        <dbReference type="SAM" id="Phobius"/>
    </source>
</evidence>
<keyword evidence="5 6" id="KW-0472">Membrane</keyword>
<dbReference type="GO" id="GO:0005886">
    <property type="term" value="C:plasma membrane"/>
    <property type="evidence" value="ECO:0007669"/>
    <property type="project" value="UniProtKB-SubCell"/>
</dbReference>
<feature type="transmembrane region" description="Helical" evidence="6">
    <location>
        <begin position="6"/>
        <end position="28"/>
    </location>
</feature>
<dbReference type="PANTHER" id="PTHR30086:SF20">
    <property type="entry name" value="ARGININE EXPORTER PROTEIN ARGO-RELATED"/>
    <property type="match status" value="1"/>
</dbReference>
<dbReference type="InterPro" id="IPR001123">
    <property type="entry name" value="LeuE-type"/>
</dbReference>
<evidence type="ECO:0000256" key="5">
    <source>
        <dbReference type="ARBA" id="ARBA00023136"/>
    </source>
</evidence>
<evidence type="ECO:0000313" key="7">
    <source>
        <dbReference type="EMBL" id="TDD80323.1"/>
    </source>
</evidence>